<dbReference type="InterPro" id="IPR057326">
    <property type="entry name" value="KR_dom"/>
</dbReference>
<dbReference type="PROSITE" id="PS00061">
    <property type="entry name" value="ADH_SHORT"/>
    <property type="match status" value="1"/>
</dbReference>
<dbReference type="InterPro" id="IPR002347">
    <property type="entry name" value="SDR_fam"/>
</dbReference>
<name>A0A5J4KHK8_9CHLR</name>
<dbReference type="InterPro" id="IPR020904">
    <property type="entry name" value="Sc_DH/Rdtase_CS"/>
</dbReference>
<dbReference type="PRINTS" id="PR00081">
    <property type="entry name" value="GDHRDH"/>
</dbReference>
<evidence type="ECO:0000259" key="3">
    <source>
        <dbReference type="SMART" id="SM00822"/>
    </source>
</evidence>
<sequence>MTQKSIVITGCSSGFGRCTALELARRNWRVFATVRQETDKVSLLQEAELQKCQANIIPLLCDITQDDQVAHLVSEVEQLLRAEAESTQGQALRLDALLNNAGTAYGGPVELVPLEDIRAQFEINVIAHVGVTQAFLPLLKAARGTIINVSSISGRISIPVTGVYSASKYALEALSDAWRIELAPFGVRLVLIEPSSSPTSIWKTSLQRSTEHIGAAGRSSDYARLVTMAEKSATQSMQKGFPVQKFADTVVRILESSHPRARYGVPQSTNVVMVLRRFVPDALWDRLIRRTMHW</sequence>
<evidence type="ECO:0000256" key="1">
    <source>
        <dbReference type="ARBA" id="ARBA00006484"/>
    </source>
</evidence>
<evidence type="ECO:0000313" key="5">
    <source>
        <dbReference type="Proteomes" id="UP000326912"/>
    </source>
</evidence>
<dbReference type="InterPro" id="IPR036291">
    <property type="entry name" value="NAD(P)-bd_dom_sf"/>
</dbReference>
<organism evidence="4 5">
    <name type="scientific">Dictyobacter vulcani</name>
    <dbReference type="NCBI Taxonomy" id="2607529"/>
    <lineage>
        <taxon>Bacteria</taxon>
        <taxon>Bacillati</taxon>
        <taxon>Chloroflexota</taxon>
        <taxon>Ktedonobacteria</taxon>
        <taxon>Ktedonobacterales</taxon>
        <taxon>Dictyobacteraceae</taxon>
        <taxon>Dictyobacter</taxon>
    </lineage>
</organism>
<dbReference type="SMART" id="SM00822">
    <property type="entry name" value="PKS_KR"/>
    <property type="match status" value="1"/>
</dbReference>
<dbReference type="SUPFAM" id="SSF51735">
    <property type="entry name" value="NAD(P)-binding Rossmann-fold domains"/>
    <property type="match status" value="1"/>
</dbReference>
<dbReference type="GO" id="GO:0016491">
    <property type="term" value="F:oxidoreductase activity"/>
    <property type="evidence" value="ECO:0007669"/>
    <property type="project" value="TreeGrafter"/>
</dbReference>
<evidence type="ECO:0000313" key="4">
    <source>
        <dbReference type="EMBL" id="GER87213.1"/>
    </source>
</evidence>
<dbReference type="Gene3D" id="3.40.50.720">
    <property type="entry name" value="NAD(P)-binding Rossmann-like Domain"/>
    <property type="match status" value="1"/>
</dbReference>
<dbReference type="CDD" id="cd05374">
    <property type="entry name" value="17beta-HSD-like_SDR_c"/>
    <property type="match status" value="1"/>
</dbReference>
<evidence type="ECO:0000256" key="2">
    <source>
        <dbReference type="RuleBase" id="RU000363"/>
    </source>
</evidence>
<feature type="domain" description="Ketoreductase" evidence="3">
    <location>
        <begin position="4"/>
        <end position="195"/>
    </location>
</feature>
<dbReference type="GO" id="GO:0008202">
    <property type="term" value="P:steroid metabolic process"/>
    <property type="evidence" value="ECO:0007669"/>
    <property type="project" value="TreeGrafter"/>
</dbReference>
<reference evidence="4 5" key="1">
    <citation type="submission" date="2019-10" db="EMBL/GenBank/DDBJ databases">
        <title>Dictyobacter vulcani sp. nov., within the class Ktedonobacteria, isolated from soil of volcanic Mt. Zao.</title>
        <authorList>
            <person name="Zheng Y."/>
            <person name="Wang C.M."/>
            <person name="Sakai Y."/>
            <person name="Abe K."/>
            <person name="Yokota A."/>
            <person name="Yabe S."/>
        </authorList>
    </citation>
    <scope>NUCLEOTIDE SEQUENCE [LARGE SCALE GENOMIC DNA]</scope>
    <source>
        <strain evidence="4 5">W12</strain>
    </source>
</reference>
<proteinExistence type="inferred from homology"/>
<dbReference type="PRINTS" id="PR00080">
    <property type="entry name" value="SDRFAMILY"/>
</dbReference>
<protein>
    <submittedName>
        <fullName evidence="4">Short-chain dehydrogenase/reductase</fullName>
    </submittedName>
</protein>
<dbReference type="AlphaFoldDB" id="A0A5J4KHK8"/>
<keyword evidence="5" id="KW-1185">Reference proteome</keyword>
<dbReference type="Proteomes" id="UP000326912">
    <property type="component" value="Unassembled WGS sequence"/>
</dbReference>
<dbReference type="PANTHER" id="PTHR43313:SF1">
    <property type="entry name" value="3BETA-HYDROXYSTEROID DEHYDROGENASE DHS-16"/>
    <property type="match status" value="1"/>
</dbReference>
<dbReference type="Pfam" id="PF00106">
    <property type="entry name" value="adh_short"/>
    <property type="match status" value="1"/>
</dbReference>
<comment type="similarity">
    <text evidence="1 2">Belongs to the short-chain dehydrogenases/reductases (SDR) family.</text>
</comment>
<accession>A0A5J4KHK8</accession>
<gene>
    <name evidence="4" type="ORF">KDW_13750</name>
</gene>
<dbReference type="EMBL" id="BKZW01000001">
    <property type="protein sequence ID" value="GER87213.1"/>
    <property type="molecule type" value="Genomic_DNA"/>
</dbReference>
<dbReference type="RefSeq" id="WP_162005012.1">
    <property type="nucleotide sequence ID" value="NZ_BKZW01000001.1"/>
</dbReference>
<dbReference type="PANTHER" id="PTHR43313">
    <property type="entry name" value="SHORT-CHAIN DEHYDROGENASE/REDUCTASE FAMILY 9C"/>
    <property type="match status" value="1"/>
</dbReference>
<comment type="caution">
    <text evidence="4">The sequence shown here is derived from an EMBL/GenBank/DDBJ whole genome shotgun (WGS) entry which is preliminary data.</text>
</comment>